<organism evidence="2 3">
    <name type="scientific">Nocardiopsis changdeensis</name>
    <dbReference type="NCBI Taxonomy" id="2831969"/>
    <lineage>
        <taxon>Bacteria</taxon>
        <taxon>Bacillati</taxon>
        <taxon>Actinomycetota</taxon>
        <taxon>Actinomycetes</taxon>
        <taxon>Streptosporangiales</taxon>
        <taxon>Nocardiopsidaceae</taxon>
        <taxon>Nocardiopsis</taxon>
    </lineage>
</organism>
<sequence>MEVILELRQREADRDQAGVGERLDTGFETKPTEDPVSAAALGQNTRESFHRPELAIRSASVVQQTPERS</sequence>
<keyword evidence="3" id="KW-1185">Reference proteome</keyword>
<reference evidence="2 3" key="1">
    <citation type="submission" date="2021-05" db="EMBL/GenBank/DDBJ databases">
        <title>Direct Submission.</title>
        <authorList>
            <person name="Li K."/>
            <person name="Gao J."/>
        </authorList>
    </citation>
    <scope>NUCLEOTIDE SEQUENCE [LARGE SCALE GENOMIC DNA]</scope>
    <source>
        <strain evidence="2 3">Mg02</strain>
    </source>
</reference>
<feature type="compositionally biased region" description="Basic and acidic residues" evidence="1">
    <location>
        <begin position="1"/>
        <end position="33"/>
    </location>
</feature>
<dbReference type="EMBL" id="CP074133">
    <property type="protein sequence ID" value="QUX24175.1"/>
    <property type="molecule type" value="Genomic_DNA"/>
</dbReference>
<dbReference type="RefSeq" id="WP_220559573.1">
    <property type="nucleotide sequence ID" value="NZ_CP074133.1"/>
</dbReference>
<proteinExistence type="predicted"/>
<evidence type="ECO:0000313" key="2">
    <source>
        <dbReference type="EMBL" id="QUX24175.1"/>
    </source>
</evidence>
<dbReference type="Proteomes" id="UP000676079">
    <property type="component" value="Chromosome"/>
</dbReference>
<evidence type="ECO:0000313" key="3">
    <source>
        <dbReference type="Proteomes" id="UP000676079"/>
    </source>
</evidence>
<protein>
    <submittedName>
        <fullName evidence="2">Uncharacterized protein</fullName>
    </submittedName>
</protein>
<evidence type="ECO:0000256" key="1">
    <source>
        <dbReference type="SAM" id="MobiDB-lite"/>
    </source>
</evidence>
<name>A0ABX8BR15_9ACTN</name>
<feature type="compositionally biased region" description="Polar residues" evidence="1">
    <location>
        <begin position="60"/>
        <end position="69"/>
    </location>
</feature>
<feature type="region of interest" description="Disordered" evidence="1">
    <location>
        <begin position="1"/>
        <end position="69"/>
    </location>
</feature>
<gene>
    <name evidence="2" type="ORF">KGD84_07695</name>
</gene>
<accession>A0ABX8BR15</accession>